<dbReference type="InterPro" id="IPR011992">
    <property type="entry name" value="EF-hand-dom_pair"/>
</dbReference>
<comment type="caution">
    <text evidence="8">The sequence shown here is derived from an EMBL/GenBank/DDBJ whole genome shotgun (WGS) entry which is preliminary data.</text>
</comment>
<feature type="compositionally biased region" description="Basic and acidic residues" evidence="6">
    <location>
        <begin position="431"/>
        <end position="441"/>
    </location>
</feature>
<reference evidence="8" key="1">
    <citation type="submission" date="2023-03" db="EMBL/GenBank/DDBJ databases">
        <authorList>
            <person name="Steffen K."/>
            <person name="Cardenas P."/>
        </authorList>
    </citation>
    <scope>NUCLEOTIDE SEQUENCE</scope>
</reference>
<dbReference type="InterPro" id="IPR017946">
    <property type="entry name" value="PLC-like_Pdiesterase_TIM-brl"/>
</dbReference>
<accession>A0AA35SIP9</accession>
<dbReference type="Pfam" id="PF00388">
    <property type="entry name" value="PI-PLC-X"/>
    <property type="match status" value="1"/>
</dbReference>
<keyword evidence="4 5" id="KW-0443">Lipid metabolism</keyword>
<name>A0AA35SIP9_GEOBA</name>
<dbReference type="EMBL" id="CASHTH010002427">
    <property type="protein sequence ID" value="CAI8029702.1"/>
    <property type="molecule type" value="Genomic_DNA"/>
</dbReference>
<evidence type="ECO:0000256" key="1">
    <source>
        <dbReference type="ARBA" id="ARBA00012368"/>
    </source>
</evidence>
<dbReference type="Proteomes" id="UP001174909">
    <property type="component" value="Unassembled WGS sequence"/>
</dbReference>
<sequence>MMVTRQAAATYITQFLTGFNIVMAPEEKGAEKYVKVESFTWDVFIRVVDHLLNNRTSDLDLIIPSVSTKKVSLIQKVKIDLGDFQRFLNNEQRDPRLNEILHPPVSKGQARELMERLEGGKVLTARGLLDYLMSEENNVLDLASLDQYMDMNKPLNHYFVNSSHNTYLNGHQLRSQSLSEMYIQTLLKGCRCLELDCWPTGGGDSEDITITHGGTLCTKVPFKECVEAINEFAFVRSEYPVILSIENHCKSRATLIQKMANIFTNTFGDKLMKEPFDDMPLEPGVPLPSIERLKGKIFLKDKVKRKKDIAEGGGTLPRNTHGMTAAAESVDQTANGDSSKTEEPGGGGGGAEGGKEGTPAAVDKPGGEEEKKEEGGEKEGGEGGKKEEGKVEADGDTFCEEDKKRQLRKGSIEPSEAVSRQLRKGSIEPSEAYKDRRKLSELDIGTTPTCVASPGNTLRRGETMTGEGDMPVRWH</sequence>
<evidence type="ECO:0000256" key="5">
    <source>
        <dbReference type="RuleBase" id="RU361133"/>
    </source>
</evidence>
<dbReference type="InterPro" id="IPR001192">
    <property type="entry name" value="PI-PLC_fam"/>
</dbReference>
<evidence type="ECO:0000259" key="7">
    <source>
        <dbReference type="SMART" id="SM00148"/>
    </source>
</evidence>
<dbReference type="PANTHER" id="PTHR10336">
    <property type="entry name" value="PHOSPHOINOSITIDE-SPECIFIC PHOSPHOLIPASE C FAMILY PROTEIN"/>
    <property type="match status" value="1"/>
</dbReference>
<dbReference type="SMART" id="SM00148">
    <property type="entry name" value="PLCXc"/>
    <property type="match status" value="1"/>
</dbReference>
<evidence type="ECO:0000256" key="6">
    <source>
        <dbReference type="SAM" id="MobiDB-lite"/>
    </source>
</evidence>
<feature type="compositionally biased region" description="Polar residues" evidence="6">
    <location>
        <begin position="446"/>
        <end position="456"/>
    </location>
</feature>
<dbReference type="EC" id="3.1.4.11" evidence="1 5"/>
<dbReference type="AlphaFoldDB" id="A0AA35SIP9"/>
<dbReference type="PANTHER" id="PTHR10336:SF36">
    <property type="entry name" value="1-PHOSPHATIDYLINOSITOL 4,5-BISPHOSPHATE PHOSPHODIESTERASE BETA-4"/>
    <property type="match status" value="1"/>
</dbReference>
<gene>
    <name evidence="8" type="ORF">GBAR_LOCUS16847</name>
</gene>
<dbReference type="InterPro" id="IPR000909">
    <property type="entry name" value="PLipase_C_PInositol-sp_X_dom"/>
</dbReference>
<feature type="region of interest" description="Disordered" evidence="6">
    <location>
        <begin position="328"/>
        <end position="475"/>
    </location>
</feature>
<evidence type="ECO:0000313" key="8">
    <source>
        <dbReference type="EMBL" id="CAI8029702.1"/>
    </source>
</evidence>
<dbReference type="GO" id="GO:0016042">
    <property type="term" value="P:lipid catabolic process"/>
    <property type="evidence" value="ECO:0007669"/>
    <property type="project" value="UniProtKB-KW"/>
</dbReference>
<comment type="catalytic activity">
    <reaction evidence="5">
        <text>a 1,2-diacyl-sn-glycero-3-phospho-(1D-myo-inositol-4,5-bisphosphate) + H2O = 1D-myo-inositol 1,4,5-trisphosphate + a 1,2-diacyl-sn-glycerol + H(+)</text>
        <dbReference type="Rhea" id="RHEA:33179"/>
        <dbReference type="ChEBI" id="CHEBI:15377"/>
        <dbReference type="ChEBI" id="CHEBI:15378"/>
        <dbReference type="ChEBI" id="CHEBI:17815"/>
        <dbReference type="ChEBI" id="CHEBI:58456"/>
        <dbReference type="ChEBI" id="CHEBI:203600"/>
        <dbReference type="EC" id="3.1.4.11"/>
    </reaction>
</comment>
<keyword evidence="3 5" id="KW-0442">Lipid degradation</keyword>
<feature type="domain" description="Phosphatidylinositol-specific phospholipase C X" evidence="7">
    <location>
        <begin position="149"/>
        <end position="302"/>
    </location>
</feature>
<proteinExistence type="predicted"/>
<protein>
    <recommendedName>
        <fullName evidence="1 5">Phosphoinositide phospholipase C</fullName>
        <ecNumber evidence="1 5">3.1.4.11</ecNumber>
    </recommendedName>
</protein>
<evidence type="ECO:0000256" key="4">
    <source>
        <dbReference type="ARBA" id="ARBA00023098"/>
    </source>
</evidence>
<dbReference type="SUPFAM" id="SSF47473">
    <property type="entry name" value="EF-hand"/>
    <property type="match status" value="1"/>
</dbReference>
<dbReference type="GO" id="GO:0048015">
    <property type="term" value="P:phosphatidylinositol-mediated signaling"/>
    <property type="evidence" value="ECO:0007669"/>
    <property type="project" value="TreeGrafter"/>
</dbReference>
<evidence type="ECO:0000256" key="2">
    <source>
        <dbReference type="ARBA" id="ARBA00022801"/>
    </source>
</evidence>
<evidence type="ECO:0000256" key="3">
    <source>
        <dbReference type="ARBA" id="ARBA00022963"/>
    </source>
</evidence>
<feature type="compositionally biased region" description="Basic and acidic residues" evidence="6">
    <location>
        <begin position="365"/>
        <end position="393"/>
    </location>
</feature>
<dbReference type="PROSITE" id="PS50007">
    <property type="entry name" value="PIPLC_X_DOMAIN"/>
    <property type="match status" value="1"/>
</dbReference>
<keyword evidence="2 5" id="KW-0378">Hydrolase</keyword>
<dbReference type="Gene3D" id="1.10.238.10">
    <property type="entry name" value="EF-hand"/>
    <property type="match status" value="1"/>
</dbReference>
<dbReference type="PRINTS" id="PR00390">
    <property type="entry name" value="PHPHLIPASEC"/>
</dbReference>
<keyword evidence="9" id="KW-1185">Reference proteome</keyword>
<dbReference type="CDD" id="cd08558">
    <property type="entry name" value="PI-PLCc_eukaryota"/>
    <property type="match status" value="1"/>
</dbReference>
<evidence type="ECO:0000313" key="9">
    <source>
        <dbReference type="Proteomes" id="UP001174909"/>
    </source>
</evidence>
<dbReference type="SUPFAM" id="SSF51695">
    <property type="entry name" value="PLC-like phosphodiesterases"/>
    <property type="match status" value="1"/>
</dbReference>
<dbReference type="GO" id="GO:0004435">
    <property type="term" value="F:phosphatidylinositol-4,5-bisphosphate phospholipase C activity"/>
    <property type="evidence" value="ECO:0007669"/>
    <property type="project" value="UniProtKB-EC"/>
</dbReference>
<dbReference type="GO" id="GO:0046488">
    <property type="term" value="P:phosphatidylinositol metabolic process"/>
    <property type="evidence" value="ECO:0007669"/>
    <property type="project" value="TreeGrafter"/>
</dbReference>
<dbReference type="GO" id="GO:0051209">
    <property type="term" value="P:release of sequestered calcium ion into cytosol"/>
    <property type="evidence" value="ECO:0007669"/>
    <property type="project" value="TreeGrafter"/>
</dbReference>
<organism evidence="8 9">
    <name type="scientific">Geodia barretti</name>
    <name type="common">Barrett's horny sponge</name>
    <dbReference type="NCBI Taxonomy" id="519541"/>
    <lineage>
        <taxon>Eukaryota</taxon>
        <taxon>Metazoa</taxon>
        <taxon>Porifera</taxon>
        <taxon>Demospongiae</taxon>
        <taxon>Heteroscleromorpha</taxon>
        <taxon>Tetractinellida</taxon>
        <taxon>Astrophorina</taxon>
        <taxon>Geodiidae</taxon>
        <taxon>Geodia</taxon>
    </lineage>
</organism>
<dbReference type="Gene3D" id="3.20.20.190">
    <property type="entry name" value="Phosphatidylinositol (PI) phosphodiesterase"/>
    <property type="match status" value="1"/>
</dbReference>